<sequence length="67" mass="7513">MSNYLTVTVPVTGKDNKTRYRRVGAAFYNREGSKAHMSLKLDFPVGATEFVLFEPRANDNADDDVTD</sequence>
<evidence type="ECO:0000313" key="1">
    <source>
        <dbReference type="EMBL" id="ART99376.1"/>
    </source>
</evidence>
<reference evidence="1 2" key="1">
    <citation type="submission" date="2017-05" db="EMBL/GenBank/DDBJ databases">
        <title>Genome Sequence of Loktanella vestfoldensis Strain SMR4r Isolated from a Culture of the Diatom Skeletonema marinoi.</title>
        <authorList>
            <person name="Topel M."/>
            <person name="Pinder M.I.M."/>
            <person name="Johansson O.N."/>
            <person name="Kourtchenko O."/>
            <person name="Godhe A."/>
            <person name="Clarke A.K."/>
        </authorList>
    </citation>
    <scope>NUCLEOTIDE SEQUENCE [LARGE SCALE GENOMIC DNA]</scope>
    <source>
        <strain evidence="1 2">SMR4r</strain>
    </source>
</reference>
<evidence type="ECO:0000313" key="2">
    <source>
        <dbReference type="Proteomes" id="UP000195273"/>
    </source>
</evidence>
<keyword evidence="2" id="KW-1185">Reference proteome</keyword>
<dbReference type="OrthoDB" id="7666004at2"/>
<gene>
    <name evidence="1" type="ORF">LOKVESSMR4R_00028</name>
</gene>
<organism evidence="1 2">
    <name type="scientific">Yoonia vestfoldensis</name>
    <dbReference type="NCBI Taxonomy" id="245188"/>
    <lineage>
        <taxon>Bacteria</taxon>
        <taxon>Pseudomonadati</taxon>
        <taxon>Pseudomonadota</taxon>
        <taxon>Alphaproteobacteria</taxon>
        <taxon>Rhodobacterales</taxon>
        <taxon>Paracoccaceae</taxon>
        <taxon>Yoonia</taxon>
    </lineage>
</organism>
<name>A0A1Y0E6Y8_9RHOB</name>
<protein>
    <submittedName>
        <fullName evidence="1">Uncharacterized protein</fullName>
    </submittedName>
</protein>
<dbReference type="AlphaFoldDB" id="A0A1Y0E6Y8"/>
<dbReference type="EMBL" id="CP021431">
    <property type="protein sequence ID" value="ART99376.1"/>
    <property type="molecule type" value="Genomic_DNA"/>
</dbReference>
<dbReference type="Proteomes" id="UP000195273">
    <property type="component" value="Chromosome"/>
</dbReference>
<proteinExistence type="predicted"/>
<dbReference type="RefSeq" id="WP_157898079.1">
    <property type="nucleotide sequence ID" value="NZ_CP021431.1"/>
</dbReference>
<accession>A0A1Y0E6Y8</accession>
<dbReference type="KEGG" id="lvs:LOKVESSMR4R_00028"/>